<dbReference type="InterPro" id="IPR022352">
    <property type="entry name" value="Ins/IGF/rlx"/>
</dbReference>
<dbReference type="SUPFAM" id="SSF56994">
    <property type="entry name" value="Insulin-like"/>
    <property type="match status" value="1"/>
</dbReference>
<dbReference type="Proteomes" id="UP000663882">
    <property type="component" value="Unassembled WGS sequence"/>
</dbReference>
<dbReference type="PROSITE" id="PS00262">
    <property type="entry name" value="INSULIN"/>
    <property type="match status" value="1"/>
</dbReference>
<protein>
    <recommendedName>
        <fullName evidence="4">Insulin-like domain-containing protein</fullName>
    </recommendedName>
</protein>
<dbReference type="Pfam" id="PF00049">
    <property type="entry name" value="Insulin"/>
    <property type="match status" value="1"/>
</dbReference>
<dbReference type="Proteomes" id="UP000663874">
    <property type="component" value="Unassembled WGS sequence"/>
</dbReference>
<dbReference type="OrthoDB" id="10019596at2759"/>
<dbReference type="Proteomes" id="UP000663854">
    <property type="component" value="Unassembled WGS sequence"/>
</dbReference>
<evidence type="ECO:0000313" key="5">
    <source>
        <dbReference type="EMBL" id="CAF0977293.1"/>
    </source>
</evidence>
<dbReference type="EMBL" id="CAJNOT010000424">
    <property type="protein sequence ID" value="CAF0977293.1"/>
    <property type="molecule type" value="Genomic_DNA"/>
</dbReference>
<feature type="domain" description="Insulin-like" evidence="4">
    <location>
        <begin position="38"/>
        <end position="114"/>
    </location>
</feature>
<proteinExistence type="inferred from homology"/>
<dbReference type="Proteomes" id="UP000663870">
    <property type="component" value="Unassembled WGS sequence"/>
</dbReference>
<dbReference type="EMBL" id="CAJOBD010000276">
    <property type="protein sequence ID" value="CAF3632559.1"/>
    <property type="molecule type" value="Genomic_DNA"/>
</dbReference>
<accession>A0A818S7X9</accession>
<comment type="subcellular location">
    <subcellularLocation>
        <location evidence="2">Secreted</location>
    </subcellularLocation>
</comment>
<feature type="signal peptide" evidence="3">
    <location>
        <begin position="1"/>
        <end position="19"/>
    </location>
</feature>
<keyword evidence="3" id="KW-0732">Signal</keyword>
<dbReference type="Proteomes" id="UP000663889">
    <property type="component" value="Unassembled WGS sequence"/>
</dbReference>
<evidence type="ECO:0000256" key="1">
    <source>
        <dbReference type="ARBA" id="ARBA00009034"/>
    </source>
</evidence>
<dbReference type="InterPro" id="IPR016179">
    <property type="entry name" value="Insulin-like"/>
</dbReference>
<dbReference type="GO" id="GO:0005179">
    <property type="term" value="F:hormone activity"/>
    <property type="evidence" value="ECO:0007669"/>
    <property type="project" value="InterPro"/>
</dbReference>
<evidence type="ECO:0000313" key="8">
    <source>
        <dbReference type="EMBL" id="CAF1142357.1"/>
    </source>
</evidence>
<dbReference type="EMBL" id="CAJNOU010001053">
    <property type="protein sequence ID" value="CAF1142357.1"/>
    <property type="molecule type" value="Genomic_DNA"/>
</dbReference>
<evidence type="ECO:0000313" key="9">
    <source>
        <dbReference type="EMBL" id="CAF1264668.1"/>
    </source>
</evidence>
<feature type="chain" id="PRO_5035616268" description="Insulin-like domain-containing protein" evidence="3">
    <location>
        <begin position="20"/>
        <end position="114"/>
    </location>
</feature>
<dbReference type="EMBL" id="CAJOBE010000627">
    <property type="protein sequence ID" value="CAF3667719.1"/>
    <property type="molecule type" value="Genomic_DNA"/>
</dbReference>
<dbReference type="Gene3D" id="1.10.100.10">
    <property type="entry name" value="Insulin-like"/>
    <property type="match status" value="1"/>
</dbReference>
<dbReference type="InterPro" id="IPR036438">
    <property type="entry name" value="Insulin-like_sf"/>
</dbReference>
<dbReference type="InterPro" id="IPR022353">
    <property type="entry name" value="Insulin_CS"/>
</dbReference>
<evidence type="ECO:0000313" key="14">
    <source>
        <dbReference type="Proteomes" id="UP000663870"/>
    </source>
</evidence>
<dbReference type="EMBL" id="CAJNOO010001188">
    <property type="protein sequence ID" value="CAF1111741.1"/>
    <property type="molecule type" value="Genomic_DNA"/>
</dbReference>
<dbReference type="EMBL" id="CAJNOH010000490">
    <property type="protein sequence ID" value="CAF1056315.1"/>
    <property type="molecule type" value="Genomic_DNA"/>
</dbReference>
<evidence type="ECO:0000259" key="4">
    <source>
        <dbReference type="SMART" id="SM00078"/>
    </source>
</evidence>
<dbReference type="EMBL" id="CAJNOL010001012">
    <property type="protein sequence ID" value="CAF1264668.1"/>
    <property type="molecule type" value="Genomic_DNA"/>
</dbReference>
<evidence type="ECO:0000313" key="12">
    <source>
        <dbReference type="EMBL" id="CAF3632559.1"/>
    </source>
</evidence>
<dbReference type="AlphaFoldDB" id="A0A818S7X9"/>
<evidence type="ECO:0000256" key="3">
    <source>
        <dbReference type="SAM" id="SignalP"/>
    </source>
</evidence>
<gene>
    <name evidence="13" type="ORF">FNK824_LOCUS6980</name>
    <name evidence="12" type="ORF">JBS370_LOCUS5364</name>
    <name evidence="9" type="ORF">JXQ802_LOCUS27669</name>
    <name evidence="10" type="ORF">JXQ802_LOCUS27685</name>
    <name evidence="11" type="ORF">OTI717_LOCUS7159</name>
    <name evidence="6" type="ORF">PYM288_LOCUS17411</name>
    <name evidence="7" type="ORF">RFH988_LOCUS19875</name>
    <name evidence="8" type="ORF">SEV965_LOCUS18001</name>
    <name evidence="5" type="ORF">ZHD862_LOCUS11318</name>
</gene>
<reference evidence="13" key="1">
    <citation type="submission" date="2021-02" db="EMBL/GenBank/DDBJ databases">
        <authorList>
            <person name="Nowell W R."/>
        </authorList>
    </citation>
    <scope>NUCLEOTIDE SEQUENCE</scope>
</reference>
<dbReference type="Proteomes" id="UP000663836">
    <property type="component" value="Unassembled WGS sequence"/>
</dbReference>
<evidence type="ECO:0000313" key="6">
    <source>
        <dbReference type="EMBL" id="CAF1056315.1"/>
    </source>
</evidence>
<dbReference type="EMBL" id="CAJOAX010000527">
    <property type="protein sequence ID" value="CAF3608163.1"/>
    <property type="molecule type" value="Genomic_DNA"/>
</dbReference>
<name>A0A818S7X9_9BILA</name>
<evidence type="ECO:0000313" key="13">
    <source>
        <dbReference type="EMBL" id="CAF3667719.1"/>
    </source>
</evidence>
<keyword evidence="14" id="KW-1185">Reference proteome</keyword>
<evidence type="ECO:0000313" key="15">
    <source>
        <dbReference type="Proteomes" id="UP000663874"/>
    </source>
</evidence>
<dbReference type="GO" id="GO:0005576">
    <property type="term" value="C:extracellular region"/>
    <property type="evidence" value="ECO:0007669"/>
    <property type="project" value="UniProtKB-SubCell"/>
</dbReference>
<dbReference type="Proteomes" id="UP000663823">
    <property type="component" value="Unassembled WGS sequence"/>
</dbReference>
<keyword evidence="2" id="KW-0964">Secreted</keyword>
<evidence type="ECO:0000313" key="7">
    <source>
        <dbReference type="EMBL" id="CAF1111741.1"/>
    </source>
</evidence>
<dbReference type="Proteomes" id="UP000663864">
    <property type="component" value="Unassembled WGS sequence"/>
</dbReference>
<dbReference type="PRINTS" id="PR00276">
    <property type="entry name" value="INSULINFAMLY"/>
</dbReference>
<organism evidence="13 15">
    <name type="scientific">Rotaria sordida</name>
    <dbReference type="NCBI Taxonomy" id="392033"/>
    <lineage>
        <taxon>Eukaryota</taxon>
        <taxon>Metazoa</taxon>
        <taxon>Spiralia</taxon>
        <taxon>Gnathifera</taxon>
        <taxon>Rotifera</taxon>
        <taxon>Eurotatoria</taxon>
        <taxon>Bdelloidea</taxon>
        <taxon>Philodinida</taxon>
        <taxon>Philodinidae</taxon>
        <taxon>Rotaria</taxon>
    </lineage>
</organism>
<evidence type="ECO:0000313" key="11">
    <source>
        <dbReference type="EMBL" id="CAF3608163.1"/>
    </source>
</evidence>
<evidence type="ECO:0000313" key="10">
    <source>
        <dbReference type="EMBL" id="CAF1264960.1"/>
    </source>
</evidence>
<comment type="similarity">
    <text evidence="1 2">Belongs to the insulin family.</text>
</comment>
<dbReference type="SMART" id="SM00078">
    <property type="entry name" value="IlGF"/>
    <property type="match status" value="1"/>
</dbReference>
<sequence>MFRSSLIILLILIILFTNGKNLTNPIQNTTSTRKPVSIKICGPALVQMLDMICQRAKQILMKKQKSSHEKRHMIIDDDPFTRTLLIKDFAQFNNTLVGDCCLQACTLKTLLKYC</sequence>
<comment type="caution">
    <text evidence="13">The sequence shown here is derived from an EMBL/GenBank/DDBJ whole genome shotgun (WGS) entry which is preliminary data.</text>
</comment>
<evidence type="ECO:0000256" key="2">
    <source>
        <dbReference type="RuleBase" id="RU000406"/>
    </source>
</evidence>
<dbReference type="EMBL" id="CAJNOL010001013">
    <property type="protein sequence ID" value="CAF1264960.1"/>
    <property type="molecule type" value="Genomic_DNA"/>
</dbReference>